<organism evidence="3 4">
    <name type="scientific">Anopheles melas</name>
    <dbReference type="NCBI Taxonomy" id="34690"/>
    <lineage>
        <taxon>Eukaryota</taxon>
        <taxon>Metazoa</taxon>
        <taxon>Ecdysozoa</taxon>
        <taxon>Arthropoda</taxon>
        <taxon>Hexapoda</taxon>
        <taxon>Insecta</taxon>
        <taxon>Pterygota</taxon>
        <taxon>Neoptera</taxon>
        <taxon>Endopterygota</taxon>
        <taxon>Diptera</taxon>
        <taxon>Nematocera</taxon>
        <taxon>Culicoidea</taxon>
        <taxon>Culicidae</taxon>
        <taxon>Anophelinae</taxon>
        <taxon>Anopheles</taxon>
    </lineage>
</organism>
<evidence type="ECO:0000256" key="2">
    <source>
        <dbReference type="SAM" id="Phobius"/>
    </source>
</evidence>
<protein>
    <submittedName>
        <fullName evidence="3">Uncharacterized protein</fullName>
    </submittedName>
</protein>
<name>A0A182TL08_9DIPT</name>
<feature type="compositionally biased region" description="Low complexity" evidence="1">
    <location>
        <begin position="592"/>
        <end position="602"/>
    </location>
</feature>
<feature type="compositionally biased region" description="Polar residues" evidence="1">
    <location>
        <begin position="603"/>
        <end position="612"/>
    </location>
</feature>
<reference evidence="3" key="2">
    <citation type="submission" date="2020-05" db="UniProtKB">
        <authorList>
            <consortium name="EnsemblMetazoa"/>
        </authorList>
    </citation>
    <scope>IDENTIFICATION</scope>
    <source>
        <strain evidence="3">CM1001059</strain>
    </source>
</reference>
<evidence type="ECO:0000313" key="4">
    <source>
        <dbReference type="Proteomes" id="UP000075902"/>
    </source>
</evidence>
<keyword evidence="2" id="KW-1133">Transmembrane helix</keyword>
<sequence length="1085" mass="117826">MAFEIHPNSVAISCTYLSSACRVGILGGRNLLQLRCQLHQLVHRLQQRPYPSVTLRLQPLAGRVLPLALVTITIPAQLLVRGAQLRVRIAQLEQIALQLRHLAAALLDLLLRCLFDLLDLALRFELLLVPLALHLEQRLAKIACQRGRFLHQSLKLFASLILDCISDILISDALSSDTSSVRTLLASRRASLSSSSRQPICCSSATIFVLSSSSPLLLVTDARLRRFAFMSPICFWAASTSCLNVSRSRLNRSHCRCIASCCLSSSAVFMRFFSSSMLAYRLSLFVSAAVSFFCTSTNRRLMLVFSFTSLVSIASACSSLLFSLSSSCSFSRSAASCAWVTRCSSSMVSCFCSSSSNFLLCWWISVILENLGRFTILCSGGRFALQCCHFPLEAFLDEFGILLRQLQLLLQIVDAIVQLGLFFAQLLEITLGARLLDLGLILFIVLLEALRFGAQYRRLLLDHLQLSLQVLYLLFSECINDLPPFDLASAISACNRSNSRSFSINFLRSSLISSSITVIFFSSSGSFTPDLLPSADGTLRPSSFVFVARFSCRSLICSRACLFSCSSSSILRRNTAISCSFSSSWRRNSAGSSSSEMPSSFSTGAGSACITSESFSSSTRDDLRRRFSASSSAYFSCSRRSASRSSESCRSRSSWAGSSCEPPRVSEARDILLSADVDLPMLPRLGVRFVGEVGAVPELSSSACSRRATSFDTFSSSSSCLIFAARSPLAPSAAFSDSSCSIRRSDFFSLNDSIRQFLVVWSSSFFSDAYSSACSSRKLSCISSISVSMLRSSRLISSFSSISSSQSVSACSSFWRSCSSMPRPPRALMSADSSFSLVVRNFFSSCRSSISCFCSFTFCCSFSASDAAVLFDTVSIEASRRSSMSLLSRSARSARALTVSSSRLRLSFSSCSSRRSVWSTMVASVVSVVSVVIDRSSSAFAFLSLIEMRNLTSSLLVLGTCGSLAGRTVLLGWKDAIVGLDWVSVAFEVDVEVEVDVEDDDDADGVEDSSVRRLRMMVFVGVVAVDSLVCDSLPDEAALGCVVLANVTEGLAALLALTLEEVFVEEDEEEELVTLESELVAAGAV</sequence>
<proteinExistence type="predicted"/>
<accession>A0A182TL08</accession>
<keyword evidence="2" id="KW-0472">Membrane</keyword>
<evidence type="ECO:0000256" key="1">
    <source>
        <dbReference type="SAM" id="MobiDB-lite"/>
    </source>
</evidence>
<evidence type="ECO:0000313" key="3">
    <source>
        <dbReference type="EnsemblMetazoa" id="AMEC004235-PA"/>
    </source>
</evidence>
<dbReference type="AlphaFoldDB" id="A0A182TL08"/>
<dbReference type="Proteomes" id="UP000075902">
    <property type="component" value="Unassembled WGS sequence"/>
</dbReference>
<feature type="region of interest" description="Disordered" evidence="1">
    <location>
        <begin position="592"/>
        <end position="612"/>
    </location>
</feature>
<dbReference type="EnsemblMetazoa" id="AMEC004235-RA">
    <property type="protein sequence ID" value="AMEC004235-PA"/>
    <property type="gene ID" value="AMEC004235"/>
</dbReference>
<feature type="transmembrane region" description="Helical" evidence="2">
    <location>
        <begin position="301"/>
        <end position="324"/>
    </location>
</feature>
<reference evidence="4" key="1">
    <citation type="submission" date="2014-01" db="EMBL/GenBank/DDBJ databases">
        <title>The Genome Sequence of Anopheles melas CM1001059_A (V2).</title>
        <authorList>
            <consortium name="The Broad Institute Genomics Platform"/>
            <person name="Neafsey D.E."/>
            <person name="Besansky N."/>
            <person name="Howell P."/>
            <person name="Walton C."/>
            <person name="Young S.K."/>
            <person name="Zeng Q."/>
            <person name="Gargeya S."/>
            <person name="Fitzgerald M."/>
            <person name="Haas B."/>
            <person name="Abouelleil A."/>
            <person name="Allen A.W."/>
            <person name="Alvarado L."/>
            <person name="Arachchi H.M."/>
            <person name="Berlin A.M."/>
            <person name="Chapman S.B."/>
            <person name="Gainer-Dewar J."/>
            <person name="Goldberg J."/>
            <person name="Griggs A."/>
            <person name="Gujja S."/>
            <person name="Hansen M."/>
            <person name="Howarth C."/>
            <person name="Imamovic A."/>
            <person name="Ireland A."/>
            <person name="Larimer J."/>
            <person name="McCowan C."/>
            <person name="Murphy C."/>
            <person name="Pearson M."/>
            <person name="Poon T.W."/>
            <person name="Priest M."/>
            <person name="Roberts A."/>
            <person name="Saif S."/>
            <person name="Shea T."/>
            <person name="Sisk P."/>
            <person name="Sykes S."/>
            <person name="Wortman J."/>
            <person name="Nusbaum C."/>
            <person name="Birren B."/>
        </authorList>
    </citation>
    <scope>NUCLEOTIDE SEQUENCE [LARGE SCALE GENOMIC DNA]</scope>
    <source>
        <strain evidence="4">CM1001059</strain>
    </source>
</reference>
<feature type="transmembrane region" description="Helical" evidence="2">
    <location>
        <begin position="278"/>
        <end position="294"/>
    </location>
</feature>
<keyword evidence="2" id="KW-0812">Transmembrane</keyword>
<keyword evidence="4" id="KW-1185">Reference proteome</keyword>
<dbReference type="VEuPathDB" id="VectorBase:AMEC004235"/>